<sequence length="160" mass="17460">MVDHDPVKNLLEKTEKAGVAMLATTDADGRIVSRPMAIQEIEPDHTIWFITRVSTPKIGEVTGSQPVNVTVAEKGFWASITGTATVEGDVERKKRYWSKTTEAFFGESQPEDSDIVLLKVDPDTGEYWDSPGLPATVVEVIKGMVSSEPARPGESNTVEL</sequence>
<protein>
    <submittedName>
        <fullName evidence="2">General stress protein</fullName>
    </submittedName>
</protein>
<dbReference type="SUPFAM" id="SSF50475">
    <property type="entry name" value="FMN-binding split barrel"/>
    <property type="match status" value="1"/>
</dbReference>
<evidence type="ECO:0000313" key="3">
    <source>
        <dbReference type="Proteomes" id="UP000642509"/>
    </source>
</evidence>
<dbReference type="Pfam" id="PF16242">
    <property type="entry name" value="Pyrid_ox_like"/>
    <property type="match status" value="1"/>
</dbReference>
<reference evidence="3" key="1">
    <citation type="journal article" date="2019" name="Int. J. Syst. Evol. Microbiol.">
        <title>The Global Catalogue of Microorganisms (GCM) 10K type strain sequencing project: providing services to taxonomists for standard genome sequencing and annotation.</title>
        <authorList>
            <consortium name="The Broad Institute Genomics Platform"/>
            <consortium name="The Broad Institute Genome Sequencing Center for Infectious Disease"/>
            <person name="Wu L."/>
            <person name="Ma J."/>
        </authorList>
    </citation>
    <scope>NUCLEOTIDE SEQUENCE [LARGE SCALE GENOMIC DNA]</scope>
    <source>
        <strain evidence="3">CGMCC 1.7064</strain>
    </source>
</reference>
<dbReference type="RefSeq" id="WP_188804316.1">
    <property type="nucleotide sequence ID" value="NZ_BAAAOU010000001.1"/>
</dbReference>
<organism evidence="2 3">
    <name type="scientific">Citricoccus zhacaiensis</name>
    <dbReference type="NCBI Taxonomy" id="489142"/>
    <lineage>
        <taxon>Bacteria</taxon>
        <taxon>Bacillati</taxon>
        <taxon>Actinomycetota</taxon>
        <taxon>Actinomycetes</taxon>
        <taxon>Micrococcales</taxon>
        <taxon>Micrococcaceae</taxon>
        <taxon>Citricoccus</taxon>
    </lineage>
</organism>
<keyword evidence="3" id="KW-1185">Reference proteome</keyword>
<dbReference type="InterPro" id="IPR052917">
    <property type="entry name" value="Stress-Dev_Protein"/>
</dbReference>
<dbReference type="InterPro" id="IPR038725">
    <property type="entry name" value="YdaG_split_barrel_FMN-bd"/>
</dbReference>
<dbReference type="PANTHER" id="PTHR34818">
    <property type="entry name" value="PROTEIN BLI-3"/>
    <property type="match status" value="1"/>
</dbReference>
<evidence type="ECO:0000313" key="2">
    <source>
        <dbReference type="EMBL" id="GGO42069.1"/>
    </source>
</evidence>
<accession>A0ABQ2LQU1</accession>
<dbReference type="InterPro" id="IPR012349">
    <property type="entry name" value="Split_barrel_FMN-bd"/>
</dbReference>
<gene>
    <name evidence="2" type="ORF">GCM10010977_06990</name>
</gene>
<proteinExistence type="predicted"/>
<feature type="domain" description="General stress protein FMN-binding split barrel" evidence="1">
    <location>
        <begin position="5"/>
        <end position="145"/>
    </location>
</feature>
<evidence type="ECO:0000259" key="1">
    <source>
        <dbReference type="Pfam" id="PF16242"/>
    </source>
</evidence>
<dbReference type="PANTHER" id="PTHR34818:SF1">
    <property type="entry name" value="PROTEIN BLI-3"/>
    <property type="match status" value="1"/>
</dbReference>
<comment type="caution">
    <text evidence="2">The sequence shown here is derived from an EMBL/GenBank/DDBJ whole genome shotgun (WGS) entry which is preliminary data.</text>
</comment>
<dbReference type="Gene3D" id="2.30.110.10">
    <property type="entry name" value="Electron Transport, Fmn-binding Protein, Chain A"/>
    <property type="match status" value="1"/>
</dbReference>
<dbReference type="EMBL" id="BMLQ01000002">
    <property type="protein sequence ID" value="GGO42069.1"/>
    <property type="molecule type" value="Genomic_DNA"/>
</dbReference>
<dbReference type="Proteomes" id="UP000642509">
    <property type="component" value="Unassembled WGS sequence"/>
</dbReference>
<name>A0ABQ2LQU1_9MICC</name>